<feature type="region of interest" description="Disordered" evidence="4">
    <location>
        <begin position="134"/>
        <end position="156"/>
    </location>
</feature>
<organism evidence="5 6">
    <name type="scientific">Massilia phyllostachyos</name>
    <dbReference type="NCBI Taxonomy" id="2898585"/>
    <lineage>
        <taxon>Bacteria</taxon>
        <taxon>Pseudomonadati</taxon>
        <taxon>Pseudomonadota</taxon>
        <taxon>Betaproteobacteria</taxon>
        <taxon>Burkholderiales</taxon>
        <taxon>Oxalobacteraceae</taxon>
        <taxon>Telluria group</taxon>
        <taxon>Massilia</taxon>
    </lineage>
</organism>
<protein>
    <submittedName>
        <fullName evidence="5">Uncharacterized protein</fullName>
    </submittedName>
</protein>
<reference evidence="5" key="1">
    <citation type="submission" date="2021-11" db="EMBL/GenBank/DDBJ databases">
        <title>The complete genome of Massilia sp sp. G4R7.</title>
        <authorList>
            <person name="Liu L."/>
            <person name="Yue J."/>
            <person name="Yuan J."/>
            <person name="Yang F."/>
            <person name="Li L."/>
        </authorList>
    </citation>
    <scope>NUCLEOTIDE SEQUENCE</scope>
    <source>
        <strain evidence="5">G4R7</strain>
    </source>
</reference>
<name>A0ABS8Q382_9BURK</name>
<evidence type="ECO:0000256" key="1">
    <source>
        <dbReference type="ARBA" id="ARBA00010587"/>
    </source>
</evidence>
<proteinExistence type="inferred from homology"/>
<dbReference type="RefSeq" id="WP_231057523.1">
    <property type="nucleotide sequence ID" value="NZ_JAJNOC010000002.1"/>
</dbReference>
<dbReference type="SUPFAM" id="SSF47188">
    <property type="entry name" value="Hemerythrin-like"/>
    <property type="match status" value="1"/>
</dbReference>
<dbReference type="Proteomes" id="UP001179361">
    <property type="component" value="Unassembled WGS sequence"/>
</dbReference>
<dbReference type="Gene3D" id="1.20.120.50">
    <property type="entry name" value="Hemerythrin-like"/>
    <property type="match status" value="1"/>
</dbReference>
<feature type="compositionally biased region" description="Low complexity" evidence="4">
    <location>
        <begin position="147"/>
        <end position="156"/>
    </location>
</feature>
<comment type="caution">
    <text evidence="5">The sequence shown here is derived from an EMBL/GenBank/DDBJ whole genome shotgun (WGS) entry which is preliminary data.</text>
</comment>
<evidence type="ECO:0000256" key="2">
    <source>
        <dbReference type="ARBA" id="ARBA00022723"/>
    </source>
</evidence>
<dbReference type="EMBL" id="JAJNOC010000002">
    <property type="protein sequence ID" value="MCD2516195.1"/>
    <property type="molecule type" value="Genomic_DNA"/>
</dbReference>
<keyword evidence="6" id="KW-1185">Reference proteome</keyword>
<evidence type="ECO:0000256" key="3">
    <source>
        <dbReference type="ARBA" id="ARBA00023004"/>
    </source>
</evidence>
<sequence length="156" mass="16882">MISPPLPGQGPHTVVRAMARARNRLLVRVRAAGRAPDAAFANLFGHLVAAVEAAFRAEEIQMEAIGFPGVREQRRDNAQLLSALHHAAARVESGELGVGREVVDALPCLLSLHRFCSLRVLAQARRTVHALRHARAPGPLARHARASRTAPAPRRT</sequence>
<keyword evidence="2" id="KW-0479">Metal-binding</keyword>
<keyword evidence="3" id="KW-0408">Iron</keyword>
<evidence type="ECO:0000313" key="5">
    <source>
        <dbReference type="EMBL" id="MCD2516195.1"/>
    </source>
</evidence>
<accession>A0ABS8Q382</accession>
<dbReference type="InterPro" id="IPR035938">
    <property type="entry name" value="Hemerythrin-like_sf"/>
</dbReference>
<gene>
    <name evidence="5" type="ORF">LQ564_07680</name>
</gene>
<evidence type="ECO:0000313" key="6">
    <source>
        <dbReference type="Proteomes" id="UP001179361"/>
    </source>
</evidence>
<evidence type="ECO:0000256" key="4">
    <source>
        <dbReference type="SAM" id="MobiDB-lite"/>
    </source>
</evidence>
<comment type="similarity">
    <text evidence="1">Belongs to the hemerythrin family.</text>
</comment>